<accession>A0A813U2N0</accession>
<feature type="compositionally biased region" description="Low complexity" evidence="12">
    <location>
        <begin position="184"/>
        <end position="194"/>
    </location>
</feature>
<evidence type="ECO:0000256" key="1">
    <source>
        <dbReference type="ARBA" id="ARBA00004123"/>
    </source>
</evidence>
<evidence type="ECO:0000256" key="9">
    <source>
        <dbReference type="PROSITE-ProRule" id="PRU00108"/>
    </source>
</evidence>
<evidence type="ECO:0000256" key="5">
    <source>
        <dbReference type="ARBA" id="ARBA00023038"/>
    </source>
</evidence>
<dbReference type="PANTHER" id="PTHR24208">
    <property type="entry name" value="LIM/HOMEOBOX PROTEIN LHX"/>
    <property type="match status" value="1"/>
</dbReference>
<evidence type="ECO:0000256" key="10">
    <source>
        <dbReference type="PROSITE-ProRule" id="PRU00125"/>
    </source>
</evidence>
<evidence type="ECO:0000256" key="6">
    <source>
        <dbReference type="ARBA" id="ARBA00023125"/>
    </source>
</evidence>
<evidence type="ECO:0000259" key="14">
    <source>
        <dbReference type="PROSITE" id="PS50071"/>
    </source>
</evidence>
<feature type="region of interest" description="Disordered" evidence="12">
    <location>
        <begin position="276"/>
        <end position="345"/>
    </location>
</feature>
<proteinExistence type="predicted"/>
<evidence type="ECO:0000313" key="15">
    <source>
        <dbReference type="EMBL" id="CAF0820087.1"/>
    </source>
</evidence>
<evidence type="ECO:0000259" key="13">
    <source>
        <dbReference type="PROSITE" id="PS50023"/>
    </source>
</evidence>
<dbReference type="Pfam" id="PF00046">
    <property type="entry name" value="Homeodomain"/>
    <property type="match status" value="1"/>
</dbReference>
<dbReference type="PROSITE" id="PS50071">
    <property type="entry name" value="HOMEOBOX_2"/>
    <property type="match status" value="1"/>
</dbReference>
<keyword evidence="4 10" id="KW-0862">Zinc</keyword>
<keyword evidence="16" id="KW-1185">Reference proteome</keyword>
<dbReference type="CDD" id="cd09367">
    <property type="entry name" value="LIM1_Lhx1_Lhx5"/>
    <property type="match status" value="1"/>
</dbReference>
<dbReference type="Proteomes" id="UP000663879">
    <property type="component" value="Unassembled WGS sequence"/>
</dbReference>
<dbReference type="InterPro" id="IPR017970">
    <property type="entry name" value="Homeobox_CS"/>
</dbReference>
<dbReference type="GO" id="GO:0008270">
    <property type="term" value="F:zinc ion binding"/>
    <property type="evidence" value="ECO:0007669"/>
    <property type="project" value="InterPro"/>
</dbReference>
<reference evidence="15" key="1">
    <citation type="submission" date="2021-02" db="EMBL/GenBank/DDBJ databases">
        <authorList>
            <person name="Nowell W R."/>
        </authorList>
    </citation>
    <scope>NUCLEOTIDE SEQUENCE</scope>
    <source>
        <strain evidence="15">Ploen Becks lab</strain>
    </source>
</reference>
<dbReference type="CDD" id="cd00086">
    <property type="entry name" value="homeodomain"/>
    <property type="match status" value="1"/>
</dbReference>
<keyword evidence="6 9" id="KW-0238">DNA-binding</keyword>
<keyword evidence="5 10" id="KW-0440">LIM domain</keyword>
<dbReference type="InterPro" id="IPR049619">
    <property type="entry name" value="Lhx1/5_LIM2"/>
</dbReference>
<dbReference type="PROSITE" id="PS00478">
    <property type="entry name" value="LIM_DOMAIN_1"/>
    <property type="match status" value="2"/>
</dbReference>
<feature type="DNA-binding region" description="Homeobox" evidence="9">
    <location>
        <begin position="339"/>
        <end position="398"/>
    </location>
</feature>
<dbReference type="SUPFAM" id="SSF46689">
    <property type="entry name" value="Homeodomain-like"/>
    <property type="match status" value="1"/>
</dbReference>
<feature type="compositionally biased region" description="Acidic residues" evidence="12">
    <location>
        <begin position="290"/>
        <end position="313"/>
    </location>
</feature>
<dbReference type="PROSITE" id="PS00027">
    <property type="entry name" value="HOMEOBOX_1"/>
    <property type="match status" value="1"/>
</dbReference>
<feature type="region of interest" description="Disordered" evidence="12">
    <location>
        <begin position="438"/>
        <end position="461"/>
    </location>
</feature>
<dbReference type="GO" id="GO:0030182">
    <property type="term" value="P:neuron differentiation"/>
    <property type="evidence" value="ECO:0007669"/>
    <property type="project" value="TreeGrafter"/>
</dbReference>
<dbReference type="Gene3D" id="2.10.110.10">
    <property type="entry name" value="Cysteine Rich Protein"/>
    <property type="match status" value="2"/>
</dbReference>
<dbReference type="OrthoDB" id="10068367at2759"/>
<keyword evidence="2 10" id="KW-0479">Metal-binding</keyword>
<protein>
    <submittedName>
        <fullName evidence="15">Uncharacterized protein</fullName>
    </submittedName>
</protein>
<dbReference type="EMBL" id="CAJNOC010000947">
    <property type="protein sequence ID" value="CAF0820087.1"/>
    <property type="molecule type" value="Genomic_DNA"/>
</dbReference>
<evidence type="ECO:0000256" key="4">
    <source>
        <dbReference type="ARBA" id="ARBA00022833"/>
    </source>
</evidence>
<dbReference type="InterPro" id="IPR001356">
    <property type="entry name" value="HD"/>
</dbReference>
<keyword evidence="8 9" id="KW-0539">Nucleus</keyword>
<dbReference type="GO" id="GO:0000981">
    <property type="term" value="F:DNA-binding transcription factor activity, RNA polymerase II-specific"/>
    <property type="evidence" value="ECO:0007669"/>
    <property type="project" value="InterPro"/>
</dbReference>
<feature type="domain" description="Homeobox" evidence="14">
    <location>
        <begin position="337"/>
        <end position="397"/>
    </location>
</feature>
<dbReference type="InterPro" id="IPR050453">
    <property type="entry name" value="LIM_Homeobox_TF"/>
</dbReference>
<evidence type="ECO:0000256" key="8">
    <source>
        <dbReference type="ARBA" id="ARBA00023242"/>
    </source>
</evidence>
<evidence type="ECO:0000256" key="12">
    <source>
        <dbReference type="SAM" id="MobiDB-lite"/>
    </source>
</evidence>
<dbReference type="Pfam" id="PF00412">
    <property type="entry name" value="LIM"/>
    <property type="match status" value="2"/>
</dbReference>
<dbReference type="AlphaFoldDB" id="A0A813U2N0"/>
<evidence type="ECO:0000256" key="7">
    <source>
        <dbReference type="ARBA" id="ARBA00023155"/>
    </source>
</evidence>
<dbReference type="CDD" id="cd09375">
    <property type="entry name" value="LIM2_Lhx1_Lhx5"/>
    <property type="match status" value="1"/>
</dbReference>
<feature type="compositionally biased region" description="Polar residues" evidence="12">
    <location>
        <begin position="199"/>
        <end position="225"/>
    </location>
</feature>
<evidence type="ECO:0000256" key="2">
    <source>
        <dbReference type="ARBA" id="ARBA00022723"/>
    </source>
</evidence>
<feature type="compositionally biased region" description="Polar residues" evidence="12">
    <location>
        <begin position="438"/>
        <end position="448"/>
    </location>
</feature>
<feature type="domain" description="LIM zinc-binding" evidence="13">
    <location>
        <begin position="65"/>
        <end position="127"/>
    </location>
</feature>
<evidence type="ECO:0000313" key="16">
    <source>
        <dbReference type="Proteomes" id="UP000663879"/>
    </source>
</evidence>
<dbReference type="FunFam" id="1.10.10.60:FF:000075">
    <property type="entry name" value="LIM/homeobox protein Lhx1"/>
    <property type="match status" value="1"/>
</dbReference>
<dbReference type="FunFam" id="2.10.110.10:FF:000006">
    <property type="entry name" value="LIM homeobox transcription factor 1-beta"/>
    <property type="match status" value="1"/>
</dbReference>
<sequence>MPLVVNCAGCERPINDQYLYNVLDQAWHQSCIQCSDCKSSLNDKCFSRDGKLYCKNDFFRRYGPKCAGCNHGISPSDLVRRARDKVYHLNCFSCYICRKPIGTGEQLFFIDEYKFMCKQDYVLNKSLVQDELDEDQCLLKSPINNSQLNLYDSSTSSVSSTGSEQRNLKFLQNHSMHQMHPLDSISSSSSSSPSLLKQDLNQSENSNFHPSNTSTPPLGKPNNTSQLYLDHAAEKENLLINTSNDSNTDYLHMTNNFHHHHHHNHLNHHSIHNSQNFYPDFMDSDKDEVNNSDDELIDEDDEDVDDDEEDEDGNGDRTHGSNGKSSSSSKDDNNLNGKKRGPRTTIKAKQLEMLKNAFSATPKPTRHIREQLAQETGLNMRVIQVWFQNRRSKERRMKQLSVMGNRRQYYRNSAAAAAAAARLQQNQQNLPAQNLTIPMTSNLAPTPTQQSQQQQQQRPYDLDQTEFSNQNQTNYMNHTTDFYGNSSNYEFMVQNNENIIPRPYESVINPAMENWNMI</sequence>
<evidence type="ECO:0000256" key="3">
    <source>
        <dbReference type="ARBA" id="ARBA00022737"/>
    </source>
</evidence>
<dbReference type="InterPro" id="IPR009057">
    <property type="entry name" value="Homeodomain-like_sf"/>
</dbReference>
<gene>
    <name evidence="15" type="ORF">OXX778_LOCUS7419</name>
</gene>
<keyword evidence="7 9" id="KW-0371">Homeobox</keyword>
<evidence type="ECO:0000256" key="11">
    <source>
        <dbReference type="RuleBase" id="RU000682"/>
    </source>
</evidence>
<dbReference type="InterPro" id="IPR001781">
    <property type="entry name" value="Znf_LIM"/>
</dbReference>
<keyword evidence="3" id="KW-0677">Repeat</keyword>
<name>A0A813U2N0_9BILA</name>
<dbReference type="SMART" id="SM00132">
    <property type="entry name" value="LIM"/>
    <property type="match status" value="2"/>
</dbReference>
<dbReference type="SUPFAM" id="SSF57716">
    <property type="entry name" value="Glucocorticoid receptor-like (DNA-binding domain)"/>
    <property type="match status" value="2"/>
</dbReference>
<dbReference type="PROSITE" id="PS50023">
    <property type="entry name" value="LIM_DOMAIN_2"/>
    <property type="match status" value="2"/>
</dbReference>
<dbReference type="GO" id="GO:0005634">
    <property type="term" value="C:nucleus"/>
    <property type="evidence" value="ECO:0007669"/>
    <property type="project" value="UniProtKB-SubCell"/>
</dbReference>
<organism evidence="15 16">
    <name type="scientific">Brachionus calyciflorus</name>
    <dbReference type="NCBI Taxonomy" id="104777"/>
    <lineage>
        <taxon>Eukaryota</taxon>
        <taxon>Metazoa</taxon>
        <taxon>Spiralia</taxon>
        <taxon>Gnathifera</taxon>
        <taxon>Rotifera</taxon>
        <taxon>Eurotatoria</taxon>
        <taxon>Monogononta</taxon>
        <taxon>Pseudotrocha</taxon>
        <taxon>Ploima</taxon>
        <taxon>Brachionidae</taxon>
        <taxon>Brachionus</taxon>
    </lineage>
</organism>
<feature type="domain" description="LIM zinc-binding" evidence="13">
    <location>
        <begin position="5"/>
        <end position="64"/>
    </location>
</feature>
<feature type="region of interest" description="Disordered" evidence="12">
    <location>
        <begin position="180"/>
        <end position="225"/>
    </location>
</feature>
<dbReference type="Gene3D" id="1.10.10.60">
    <property type="entry name" value="Homeodomain-like"/>
    <property type="match status" value="1"/>
</dbReference>
<dbReference type="GO" id="GO:0000977">
    <property type="term" value="F:RNA polymerase II transcription regulatory region sequence-specific DNA binding"/>
    <property type="evidence" value="ECO:0007669"/>
    <property type="project" value="TreeGrafter"/>
</dbReference>
<dbReference type="SMART" id="SM00389">
    <property type="entry name" value="HOX"/>
    <property type="match status" value="1"/>
</dbReference>
<comment type="caution">
    <text evidence="15">The sequence shown here is derived from an EMBL/GenBank/DDBJ whole genome shotgun (WGS) entry which is preliminary data.</text>
</comment>
<dbReference type="InterPro" id="IPR049618">
    <property type="entry name" value="Lhx1/5_LIM1"/>
</dbReference>
<comment type="subcellular location">
    <subcellularLocation>
        <location evidence="1 9 11">Nucleus</location>
    </subcellularLocation>
</comment>
<dbReference type="PANTHER" id="PTHR24208:SF105">
    <property type="entry name" value="DLIM1"/>
    <property type="match status" value="1"/>
</dbReference>